<dbReference type="InterPro" id="IPR003591">
    <property type="entry name" value="Leu-rich_rpt_typical-subtyp"/>
</dbReference>
<protein>
    <submittedName>
        <fullName evidence="4">TMV resistance protein N</fullName>
    </submittedName>
</protein>
<dbReference type="InterPro" id="IPR001611">
    <property type="entry name" value="Leu-rich_rpt"/>
</dbReference>
<reference evidence="4 5" key="1">
    <citation type="journal article" date="2019" name="Plant Biotechnol. J.">
        <title>The red bayberry genome and genetic basis of sex determination.</title>
        <authorList>
            <person name="Jia H.M."/>
            <person name="Jia H.J."/>
            <person name="Cai Q.L."/>
            <person name="Wang Y."/>
            <person name="Zhao H.B."/>
            <person name="Yang W.F."/>
            <person name="Wang G.Y."/>
            <person name="Li Y.H."/>
            <person name="Zhan D.L."/>
            <person name="Shen Y.T."/>
            <person name="Niu Q.F."/>
            <person name="Chang L."/>
            <person name="Qiu J."/>
            <person name="Zhao L."/>
            <person name="Xie H.B."/>
            <person name="Fu W.Y."/>
            <person name="Jin J."/>
            <person name="Li X.W."/>
            <person name="Jiao Y."/>
            <person name="Zhou C.C."/>
            <person name="Tu T."/>
            <person name="Chai C.Y."/>
            <person name="Gao J.L."/>
            <person name="Fan L.J."/>
            <person name="van de Weg E."/>
            <person name="Wang J.Y."/>
            <person name="Gao Z.S."/>
        </authorList>
    </citation>
    <scope>NUCLEOTIDE SEQUENCE [LARGE SCALE GENOMIC DNA]</scope>
    <source>
        <tissue evidence="4">Leaves</tissue>
    </source>
</reference>
<dbReference type="PANTHER" id="PTHR11017:SF559">
    <property type="entry name" value="DISEASE RESISTANCE PROTEIN CHL1"/>
    <property type="match status" value="1"/>
</dbReference>
<evidence type="ECO:0000313" key="5">
    <source>
        <dbReference type="Proteomes" id="UP000516437"/>
    </source>
</evidence>
<name>A0A6A1WA68_9ROSI</name>
<dbReference type="PROSITE" id="PS51450">
    <property type="entry name" value="LRR"/>
    <property type="match status" value="1"/>
</dbReference>
<feature type="domain" description="TIR" evidence="3">
    <location>
        <begin position="1"/>
        <end position="108"/>
    </location>
</feature>
<dbReference type="Gene3D" id="3.40.50.10140">
    <property type="entry name" value="Toll/interleukin-1 receptor homology (TIR) domain"/>
    <property type="match status" value="1"/>
</dbReference>
<dbReference type="Gene3D" id="3.80.10.10">
    <property type="entry name" value="Ribonuclease Inhibitor"/>
    <property type="match status" value="1"/>
</dbReference>
<dbReference type="PROSITE" id="PS50104">
    <property type="entry name" value="TIR"/>
    <property type="match status" value="1"/>
</dbReference>
<dbReference type="Pfam" id="PF01582">
    <property type="entry name" value="TIR"/>
    <property type="match status" value="1"/>
</dbReference>
<dbReference type="GO" id="GO:0007165">
    <property type="term" value="P:signal transduction"/>
    <property type="evidence" value="ECO:0007669"/>
    <property type="project" value="InterPro"/>
</dbReference>
<organism evidence="4 5">
    <name type="scientific">Morella rubra</name>
    <name type="common">Chinese bayberry</name>
    <dbReference type="NCBI Taxonomy" id="262757"/>
    <lineage>
        <taxon>Eukaryota</taxon>
        <taxon>Viridiplantae</taxon>
        <taxon>Streptophyta</taxon>
        <taxon>Embryophyta</taxon>
        <taxon>Tracheophyta</taxon>
        <taxon>Spermatophyta</taxon>
        <taxon>Magnoliopsida</taxon>
        <taxon>eudicotyledons</taxon>
        <taxon>Gunneridae</taxon>
        <taxon>Pentapetalae</taxon>
        <taxon>rosids</taxon>
        <taxon>fabids</taxon>
        <taxon>Fagales</taxon>
        <taxon>Myricaceae</taxon>
        <taxon>Morella</taxon>
    </lineage>
</organism>
<comment type="caution">
    <text evidence="4">The sequence shown here is derived from an EMBL/GenBank/DDBJ whole genome shotgun (WGS) entry which is preliminary data.</text>
</comment>
<dbReference type="InterPro" id="IPR044974">
    <property type="entry name" value="Disease_R_plants"/>
</dbReference>
<dbReference type="SMART" id="SM00369">
    <property type="entry name" value="LRR_TYP"/>
    <property type="match status" value="1"/>
</dbReference>
<dbReference type="InterPro" id="IPR000157">
    <property type="entry name" value="TIR_dom"/>
</dbReference>
<evidence type="ECO:0000256" key="1">
    <source>
        <dbReference type="ARBA" id="ARBA00022614"/>
    </source>
</evidence>
<evidence type="ECO:0000259" key="3">
    <source>
        <dbReference type="PROSITE" id="PS50104"/>
    </source>
</evidence>
<dbReference type="AlphaFoldDB" id="A0A6A1WA68"/>
<dbReference type="Proteomes" id="UP000516437">
    <property type="component" value="Chromosome 3"/>
</dbReference>
<dbReference type="InterPro" id="IPR032675">
    <property type="entry name" value="LRR_dom_sf"/>
</dbReference>
<keyword evidence="1" id="KW-0433">Leucine-rich repeat</keyword>
<dbReference type="Pfam" id="PF13855">
    <property type="entry name" value="LRR_8"/>
    <property type="match status" value="1"/>
</dbReference>
<dbReference type="InterPro" id="IPR035897">
    <property type="entry name" value="Toll_tir_struct_dom_sf"/>
</dbReference>
<dbReference type="GO" id="GO:0006952">
    <property type="term" value="P:defense response"/>
    <property type="evidence" value="ECO:0007669"/>
    <property type="project" value="InterPro"/>
</dbReference>
<dbReference type="OrthoDB" id="1162234at2759"/>
<dbReference type="SUPFAM" id="SSF52200">
    <property type="entry name" value="Toll/Interleukin receptor TIR domain"/>
    <property type="match status" value="1"/>
</dbReference>
<dbReference type="SUPFAM" id="SSF52058">
    <property type="entry name" value="L domain-like"/>
    <property type="match status" value="1"/>
</dbReference>
<dbReference type="EMBL" id="RXIC02000021">
    <property type="protein sequence ID" value="KAB1220927.1"/>
    <property type="molecule type" value="Genomic_DNA"/>
</dbReference>
<evidence type="ECO:0000256" key="2">
    <source>
        <dbReference type="ARBA" id="ARBA00022737"/>
    </source>
</evidence>
<proteinExistence type="predicted"/>
<accession>A0A6A1WA68</accession>
<dbReference type="Pfam" id="PF20160">
    <property type="entry name" value="C-JID"/>
    <property type="match status" value="3"/>
</dbReference>
<dbReference type="PANTHER" id="PTHR11017">
    <property type="entry name" value="LEUCINE-RICH REPEAT-CONTAINING PROTEIN"/>
    <property type="match status" value="1"/>
</dbReference>
<evidence type="ECO:0000313" key="4">
    <source>
        <dbReference type="EMBL" id="KAB1220927.1"/>
    </source>
</evidence>
<dbReference type="InterPro" id="IPR045344">
    <property type="entry name" value="C-JID"/>
</dbReference>
<sequence>MAVILLSRDYAFSMWCLEELAKIVKCWKDRGLIVLPIFYHVDPRDVRLQTGTFADAFADHGKRYKEEKKVKRWRKALTEVSNLSGWHLEDRFESKVIKSIVEQIFDKLSYGVPIVGQDNLVRIDSHDVEVDLHSDLQDFKKLSSFSSISCDLTSPETPISFLSPTELSSLVALNLSDSNLFDGAFPEDLSRLSSLQSLDLSRNNFTCLPDSISQLSKLNFLYLDSCNKLVSLPKLPLGTQFVMARECISLKDYLGHVVVFTSIKTGFTIINCLRLAENEEWKVSEVSLLDIYFQPFWQSYMEEKIHQSDGFQNVLPQSEIPKWFSHQNNGSSVPILLPSDLYENSTWRGVALCTLFVVHKKLDNVSPGKDSNYFHEFSCHFEDDGGLVDSPLVFTVPKEKFDAGSFGLWLYISHARLRDHIDVRSCISASITTNSPDIDIRLCGAHILYEKDMVDFIQTLSQENFRSLAEQHQHHGKVIAYQMNYSQSHINEEESFEPSGESESNPALKRKLKSLYQGDYAGNHWNPQPSSDNVAEEGCTLPETFSNQSGSTTTTIVESWLRTYFQNHYKTLGIVNLCFPQREIPQWFCHQSNGPSVTISLPPFIYNSPDWMGFAVSAVFSFHEHPTPICKNMYSRFRHRFMCHLKTKLGYMSPLLDYSITEDEAIISMEQHTLIWISFIPRGLLSHDWNQCTWVKFLFQSDGPGVSVLKSGVNLIHKQNMEGTGETSRYSHEDRRPRKRSCRTGPLDFDRCLIYNSCFPPSQILEWFNHLGDQSLVKIRLPPNLHNDCTWVGLALCASFSSLELSTSVVDNLDSKVPYHLICRLETEIGSLERLHIYRLLKEDILLLKLGRFIWLSYIPCGLFPNSLNRCSHIEASISTDCPGLSGQNCGFRLLYQNDEEEFRETIRNCMASFSQNWNVIPQLMIDNEKTIKPNLEDAAKYNTGSSSSDEEYSHP</sequence>
<gene>
    <name evidence="4" type="ORF">CJ030_MR3G025382</name>
</gene>
<keyword evidence="5" id="KW-1185">Reference proteome</keyword>
<keyword evidence="2" id="KW-0677">Repeat</keyword>